<evidence type="ECO:0000256" key="1">
    <source>
        <dbReference type="SAM" id="Phobius"/>
    </source>
</evidence>
<keyword evidence="1" id="KW-0812">Transmembrane</keyword>
<keyword evidence="3" id="KW-1185">Reference proteome</keyword>
<accession>A0A6A6C5J3</accession>
<gene>
    <name evidence="2" type="ORF">M409DRAFT_70083</name>
</gene>
<dbReference type="EMBL" id="ML993622">
    <property type="protein sequence ID" value="KAF2161009.1"/>
    <property type="molecule type" value="Genomic_DNA"/>
</dbReference>
<dbReference type="InterPro" id="IPR036396">
    <property type="entry name" value="Cyt_P450_sf"/>
</dbReference>
<dbReference type="Gene3D" id="1.10.630.10">
    <property type="entry name" value="Cytochrome P450"/>
    <property type="match status" value="1"/>
</dbReference>
<dbReference type="SUPFAM" id="SSF48264">
    <property type="entry name" value="Cytochrome P450"/>
    <property type="match status" value="1"/>
</dbReference>
<feature type="transmembrane region" description="Helical" evidence="1">
    <location>
        <begin position="6"/>
        <end position="28"/>
    </location>
</feature>
<reference evidence="2" key="1">
    <citation type="journal article" date="2020" name="Stud. Mycol.">
        <title>101 Dothideomycetes genomes: a test case for predicting lifestyles and emergence of pathogens.</title>
        <authorList>
            <person name="Haridas S."/>
            <person name="Albert R."/>
            <person name="Binder M."/>
            <person name="Bloem J."/>
            <person name="Labutti K."/>
            <person name="Salamov A."/>
            <person name="Andreopoulos B."/>
            <person name="Baker S."/>
            <person name="Barry K."/>
            <person name="Bills G."/>
            <person name="Bluhm B."/>
            <person name="Cannon C."/>
            <person name="Castanera R."/>
            <person name="Culley D."/>
            <person name="Daum C."/>
            <person name="Ezra D."/>
            <person name="Gonzalez J."/>
            <person name="Henrissat B."/>
            <person name="Kuo A."/>
            <person name="Liang C."/>
            <person name="Lipzen A."/>
            <person name="Lutzoni F."/>
            <person name="Magnuson J."/>
            <person name="Mondo S."/>
            <person name="Nolan M."/>
            <person name="Ohm R."/>
            <person name="Pangilinan J."/>
            <person name="Park H.-J."/>
            <person name="Ramirez L."/>
            <person name="Alfaro M."/>
            <person name="Sun H."/>
            <person name="Tritt A."/>
            <person name="Yoshinaga Y."/>
            <person name="Zwiers L.-H."/>
            <person name="Turgeon B."/>
            <person name="Goodwin S."/>
            <person name="Spatafora J."/>
            <person name="Crous P."/>
            <person name="Grigoriev I."/>
        </authorList>
    </citation>
    <scope>NUCLEOTIDE SEQUENCE</scope>
    <source>
        <strain evidence="2">ATCC 36951</strain>
    </source>
</reference>
<dbReference type="Proteomes" id="UP000799537">
    <property type="component" value="Unassembled WGS sequence"/>
</dbReference>
<keyword evidence="1" id="KW-1133">Transmembrane helix</keyword>
<dbReference type="GO" id="GO:0005506">
    <property type="term" value="F:iron ion binding"/>
    <property type="evidence" value="ECO:0007669"/>
    <property type="project" value="InterPro"/>
</dbReference>
<evidence type="ECO:0008006" key="4">
    <source>
        <dbReference type="Google" id="ProtNLM"/>
    </source>
</evidence>
<sequence>MFFDPSMIQLATTVLALTFGFCIMHAPFKHFMSRNFRPISSALAACLLAKELLVSTAENATVHLQSLFSKEAARAQPNQRLQAAFGIDNCFITDDKKRCAEFRGKVAKLIHVELDKWQEFAAAAKAIVQKEFDTTDNTIKLFILIQLVTMKMTRKVMWNIDPQAGDNDEAIRGLADEVNKHDKPDWHSDQQHDLQKALNEAFPNWTVENPLNLILPGYETMCRVVLRCFVEVTSRSHENAPQWEKDQETGYDFLVAADVEAMHQDKGIWGATARLFDPSRWLSVDEKKEDDIFMPFGAAPFRCPAKQHRGVYMPFGVAMIALLVGALVEGVDGKWVCEGEGS</sequence>
<name>A0A6A6C5J3_ZASCE</name>
<dbReference type="OrthoDB" id="10029320at2759"/>
<dbReference type="AlphaFoldDB" id="A0A6A6C5J3"/>
<protein>
    <recommendedName>
        <fullName evidence="4">Cytochrome P450</fullName>
    </recommendedName>
</protein>
<dbReference type="GO" id="GO:0004497">
    <property type="term" value="F:monooxygenase activity"/>
    <property type="evidence" value="ECO:0007669"/>
    <property type="project" value="InterPro"/>
</dbReference>
<proteinExistence type="predicted"/>
<evidence type="ECO:0000313" key="2">
    <source>
        <dbReference type="EMBL" id="KAF2161009.1"/>
    </source>
</evidence>
<dbReference type="GeneID" id="54571836"/>
<evidence type="ECO:0000313" key="3">
    <source>
        <dbReference type="Proteomes" id="UP000799537"/>
    </source>
</evidence>
<organism evidence="2 3">
    <name type="scientific">Zasmidium cellare ATCC 36951</name>
    <dbReference type="NCBI Taxonomy" id="1080233"/>
    <lineage>
        <taxon>Eukaryota</taxon>
        <taxon>Fungi</taxon>
        <taxon>Dikarya</taxon>
        <taxon>Ascomycota</taxon>
        <taxon>Pezizomycotina</taxon>
        <taxon>Dothideomycetes</taxon>
        <taxon>Dothideomycetidae</taxon>
        <taxon>Mycosphaerellales</taxon>
        <taxon>Mycosphaerellaceae</taxon>
        <taxon>Zasmidium</taxon>
    </lineage>
</organism>
<dbReference type="GO" id="GO:0016705">
    <property type="term" value="F:oxidoreductase activity, acting on paired donors, with incorporation or reduction of molecular oxygen"/>
    <property type="evidence" value="ECO:0007669"/>
    <property type="project" value="InterPro"/>
</dbReference>
<dbReference type="GO" id="GO:0020037">
    <property type="term" value="F:heme binding"/>
    <property type="evidence" value="ECO:0007669"/>
    <property type="project" value="InterPro"/>
</dbReference>
<dbReference type="RefSeq" id="XP_033661898.1">
    <property type="nucleotide sequence ID" value="XM_033818564.1"/>
</dbReference>
<keyword evidence="1" id="KW-0472">Membrane</keyword>
<feature type="transmembrane region" description="Helical" evidence="1">
    <location>
        <begin position="311"/>
        <end position="328"/>
    </location>
</feature>